<keyword evidence="3" id="KW-1185">Reference proteome</keyword>
<dbReference type="Pfam" id="PF04127">
    <property type="entry name" value="DFP"/>
    <property type="match status" value="1"/>
</dbReference>
<reference evidence="2 3" key="1">
    <citation type="submission" date="2024-01" db="EMBL/GenBank/DDBJ databases">
        <title>Hyphobacterium bacterium isolated from marine sediment.</title>
        <authorList>
            <person name="Zhao S."/>
        </authorList>
    </citation>
    <scope>NUCLEOTIDE SEQUENCE [LARGE SCALE GENOMIC DNA]</scope>
    <source>
        <strain evidence="3">HN65</strain>
    </source>
</reference>
<comment type="caution">
    <text evidence="2">The sequence shown here is derived from an EMBL/GenBank/DDBJ whole genome shotgun (WGS) entry which is preliminary data.</text>
</comment>
<dbReference type="Proteomes" id="UP001354971">
    <property type="component" value="Unassembled WGS sequence"/>
</dbReference>
<dbReference type="Gene3D" id="3.40.50.10300">
    <property type="entry name" value="CoaB-like"/>
    <property type="match status" value="1"/>
</dbReference>
<proteinExistence type="predicted"/>
<feature type="domain" description="DNA/pantothenate metabolism flavoprotein C-terminal" evidence="1">
    <location>
        <begin position="4"/>
        <end position="209"/>
    </location>
</feature>
<sequence>MSALQGKSIVVTAGPTIEPIDPVRFLSNRSSGKQGYLIAEALAAGGANVRLISGPTCLPCPNGVERIDVETALDMLAAVETALPADAFIAVAAVADWRPASKQARKAEKAAQGASLDLVENPDILATIAQRENDRPALVIGFAAETHDMLDRARAKRLRKGCDWIIANDVSGDVMGGDENAAWLIGQTHETEWKRAPKKTIAENLAAAMDAHFSSR</sequence>
<evidence type="ECO:0000313" key="2">
    <source>
        <dbReference type="EMBL" id="MEE2526721.1"/>
    </source>
</evidence>
<accession>A0ABU7LS29</accession>
<dbReference type="SUPFAM" id="SSF102645">
    <property type="entry name" value="CoaB-like"/>
    <property type="match status" value="1"/>
</dbReference>
<dbReference type="InterPro" id="IPR035929">
    <property type="entry name" value="CoaB-like_sf"/>
</dbReference>
<protein>
    <submittedName>
        <fullName evidence="2">Phosphopantothenoylcysteine decarboxylase</fullName>
    </submittedName>
</protein>
<dbReference type="EMBL" id="JAZDRP010000005">
    <property type="protein sequence ID" value="MEE2526721.1"/>
    <property type="molecule type" value="Genomic_DNA"/>
</dbReference>
<evidence type="ECO:0000313" key="3">
    <source>
        <dbReference type="Proteomes" id="UP001354971"/>
    </source>
</evidence>
<gene>
    <name evidence="2" type="ORF">V0U79_10100</name>
</gene>
<organism evidence="2 3">
    <name type="scientific">Hyphobacterium lacteum</name>
    <dbReference type="NCBI Taxonomy" id="3116575"/>
    <lineage>
        <taxon>Bacteria</taxon>
        <taxon>Pseudomonadati</taxon>
        <taxon>Pseudomonadota</taxon>
        <taxon>Alphaproteobacteria</taxon>
        <taxon>Maricaulales</taxon>
        <taxon>Maricaulaceae</taxon>
        <taxon>Hyphobacterium</taxon>
    </lineage>
</organism>
<dbReference type="InterPro" id="IPR007085">
    <property type="entry name" value="DNA/pantothenate-metab_flavo_C"/>
</dbReference>
<name>A0ABU7LS29_9PROT</name>
<evidence type="ECO:0000259" key="1">
    <source>
        <dbReference type="Pfam" id="PF04127"/>
    </source>
</evidence>